<proteinExistence type="inferred from homology"/>
<dbReference type="SUPFAM" id="SSF53335">
    <property type="entry name" value="S-adenosyl-L-methionine-dependent methyltransferases"/>
    <property type="match status" value="1"/>
</dbReference>
<dbReference type="PANTHER" id="PTHR44942">
    <property type="entry name" value="METHYLTRANSF_11 DOMAIN-CONTAINING PROTEIN"/>
    <property type="match status" value="1"/>
</dbReference>
<evidence type="ECO:0000256" key="1">
    <source>
        <dbReference type="ARBA" id="ARBA00008361"/>
    </source>
</evidence>
<evidence type="ECO:0000313" key="5">
    <source>
        <dbReference type="EMBL" id="EQC42101.1"/>
    </source>
</evidence>
<dbReference type="GeneID" id="19941669"/>
<dbReference type="Gene3D" id="3.40.50.150">
    <property type="entry name" value="Vaccinia Virus protein VP39"/>
    <property type="match status" value="1"/>
</dbReference>
<dbReference type="EMBL" id="JH767133">
    <property type="protein sequence ID" value="EQC42101.1"/>
    <property type="molecule type" value="Genomic_DNA"/>
</dbReference>
<evidence type="ECO:0000256" key="2">
    <source>
        <dbReference type="ARBA" id="ARBA00022603"/>
    </source>
</evidence>
<protein>
    <recommendedName>
        <fullName evidence="4">Methyltransferase type 11 domain-containing protein</fullName>
    </recommendedName>
</protein>
<dbReference type="Pfam" id="PF08241">
    <property type="entry name" value="Methyltransf_11"/>
    <property type="match status" value="1"/>
</dbReference>
<dbReference type="VEuPathDB" id="FungiDB:SDRG_00942"/>
<gene>
    <name evidence="5" type="ORF">SDRG_00942</name>
</gene>
<dbReference type="InParanoid" id="T0R572"/>
<dbReference type="Proteomes" id="UP000030762">
    <property type="component" value="Unassembled WGS sequence"/>
</dbReference>
<dbReference type="InterPro" id="IPR051052">
    <property type="entry name" value="Diverse_substrate_MTase"/>
</dbReference>
<comment type="similarity">
    <text evidence="1">Belongs to the methyltransferase superfamily.</text>
</comment>
<keyword evidence="2" id="KW-0489">Methyltransferase</keyword>
<feature type="domain" description="Methyltransferase type 11" evidence="4">
    <location>
        <begin position="48"/>
        <end position="138"/>
    </location>
</feature>
<accession>T0R572</accession>
<dbReference type="RefSeq" id="XP_008604670.1">
    <property type="nucleotide sequence ID" value="XM_008606448.1"/>
</dbReference>
<dbReference type="eggNOG" id="KOG3010">
    <property type="taxonomic scope" value="Eukaryota"/>
</dbReference>
<reference evidence="5 6" key="1">
    <citation type="submission" date="2012-04" db="EMBL/GenBank/DDBJ databases">
        <title>The Genome Sequence of Saprolegnia declina VS20.</title>
        <authorList>
            <consortium name="The Broad Institute Genome Sequencing Platform"/>
            <person name="Russ C."/>
            <person name="Nusbaum C."/>
            <person name="Tyler B."/>
            <person name="van West P."/>
            <person name="Dieguez-Uribeondo J."/>
            <person name="de Bruijn I."/>
            <person name="Tripathy S."/>
            <person name="Jiang R."/>
            <person name="Young S.K."/>
            <person name="Zeng Q."/>
            <person name="Gargeya S."/>
            <person name="Fitzgerald M."/>
            <person name="Haas B."/>
            <person name="Abouelleil A."/>
            <person name="Alvarado L."/>
            <person name="Arachchi H.M."/>
            <person name="Berlin A."/>
            <person name="Chapman S.B."/>
            <person name="Goldberg J."/>
            <person name="Griggs A."/>
            <person name="Gujja S."/>
            <person name="Hansen M."/>
            <person name="Howarth C."/>
            <person name="Imamovic A."/>
            <person name="Larimer J."/>
            <person name="McCowen C."/>
            <person name="Montmayeur A."/>
            <person name="Murphy C."/>
            <person name="Neiman D."/>
            <person name="Pearson M."/>
            <person name="Priest M."/>
            <person name="Roberts A."/>
            <person name="Saif S."/>
            <person name="Shea T."/>
            <person name="Sisk P."/>
            <person name="Sykes S."/>
            <person name="Wortman J."/>
            <person name="Nusbaum C."/>
            <person name="Birren B."/>
        </authorList>
    </citation>
    <scope>NUCLEOTIDE SEQUENCE [LARGE SCALE GENOMIC DNA]</scope>
    <source>
        <strain evidence="5 6">VS20</strain>
    </source>
</reference>
<dbReference type="STRING" id="1156394.T0R572"/>
<dbReference type="InterPro" id="IPR029063">
    <property type="entry name" value="SAM-dependent_MTases_sf"/>
</dbReference>
<dbReference type="CDD" id="cd02440">
    <property type="entry name" value="AdoMet_MTases"/>
    <property type="match status" value="1"/>
</dbReference>
<dbReference type="PANTHER" id="PTHR44942:SF4">
    <property type="entry name" value="METHYLTRANSFERASE TYPE 11 DOMAIN-CONTAINING PROTEIN"/>
    <property type="match status" value="1"/>
</dbReference>
<sequence>MTTKAVHAVAKHGFVNASLYDKARPGFPREALASLLPLLLDPATANVLEIGSGTGKFTSLLHHDAKITNLVAVEPSQGMRATFATLFPDVRCVDGTATALPVADNSQDALFVAQAFHWFDNRDALREFRRVLKPNGTLGLIWNMEDASTPWVAQLRTIYEAYDGVAPQYRTGKWAHVFAASPDLFGPLTHTCIRRNVPVASKEQIWERVLSKSYISTATSDVQARVKADVMAILDAAEFDIDASGCILYPYVTDIYVTTPTPE</sequence>
<dbReference type="GO" id="GO:0008757">
    <property type="term" value="F:S-adenosylmethionine-dependent methyltransferase activity"/>
    <property type="evidence" value="ECO:0007669"/>
    <property type="project" value="InterPro"/>
</dbReference>
<dbReference type="InterPro" id="IPR013216">
    <property type="entry name" value="Methyltransf_11"/>
</dbReference>
<dbReference type="OrthoDB" id="66144at2759"/>
<dbReference type="GO" id="GO:0032259">
    <property type="term" value="P:methylation"/>
    <property type="evidence" value="ECO:0007669"/>
    <property type="project" value="UniProtKB-KW"/>
</dbReference>
<keyword evidence="6" id="KW-1185">Reference proteome</keyword>
<organism evidence="5 6">
    <name type="scientific">Saprolegnia diclina (strain VS20)</name>
    <dbReference type="NCBI Taxonomy" id="1156394"/>
    <lineage>
        <taxon>Eukaryota</taxon>
        <taxon>Sar</taxon>
        <taxon>Stramenopiles</taxon>
        <taxon>Oomycota</taxon>
        <taxon>Saprolegniomycetes</taxon>
        <taxon>Saprolegniales</taxon>
        <taxon>Saprolegniaceae</taxon>
        <taxon>Saprolegnia</taxon>
    </lineage>
</organism>
<dbReference type="OMA" id="WRATFDT"/>
<name>T0R572_SAPDV</name>
<keyword evidence="3" id="KW-0808">Transferase</keyword>
<evidence type="ECO:0000259" key="4">
    <source>
        <dbReference type="Pfam" id="PF08241"/>
    </source>
</evidence>
<evidence type="ECO:0000256" key="3">
    <source>
        <dbReference type="ARBA" id="ARBA00022679"/>
    </source>
</evidence>
<dbReference type="AlphaFoldDB" id="T0R572"/>
<evidence type="ECO:0000313" key="6">
    <source>
        <dbReference type="Proteomes" id="UP000030762"/>
    </source>
</evidence>